<dbReference type="Gene3D" id="3.40.630.30">
    <property type="match status" value="1"/>
</dbReference>
<dbReference type="Proteomes" id="UP000272428">
    <property type="component" value="Unassembled WGS sequence"/>
</dbReference>
<dbReference type="PROSITE" id="PS51186">
    <property type="entry name" value="GNAT"/>
    <property type="match status" value="1"/>
</dbReference>
<dbReference type="PANTHER" id="PTHR43877">
    <property type="entry name" value="AMINOALKYLPHOSPHONATE N-ACETYLTRANSFERASE-RELATED-RELATED"/>
    <property type="match status" value="1"/>
</dbReference>
<gene>
    <name evidence="4" type="ORF">BCF58_0191</name>
</gene>
<dbReference type="GO" id="GO:0005840">
    <property type="term" value="C:ribosome"/>
    <property type="evidence" value="ECO:0007669"/>
    <property type="project" value="UniProtKB-KW"/>
</dbReference>
<dbReference type="InterPro" id="IPR000182">
    <property type="entry name" value="GNAT_dom"/>
</dbReference>
<dbReference type="CDD" id="cd04301">
    <property type="entry name" value="NAT_SF"/>
    <property type="match status" value="1"/>
</dbReference>
<dbReference type="SUPFAM" id="SSF55729">
    <property type="entry name" value="Acyl-CoA N-acyltransferases (Nat)"/>
    <property type="match status" value="1"/>
</dbReference>
<proteinExistence type="predicted"/>
<protein>
    <submittedName>
        <fullName evidence="4">Ribosomal protein S18 acetylase RimI-like enzyme</fullName>
    </submittedName>
</protein>
<dbReference type="GO" id="GO:0016747">
    <property type="term" value="F:acyltransferase activity, transferring groups other than amino-acyl groups"/>
    <property type="evidence" value="ECO:0007669"/>
    <property type="project" value="InterPro"/>
</dbReference>
<keyword evidence="4" id="KW-0689">Ribosomal protein</keyword>
<name>A0A495SNG7_9FLAO</name>
<evidence type="ECO:0000259" key="3">
    <source>
        <dbReference type="PROSITE" id="PS51186"/>
    </source>
</evidence>
<keyword evidence="2" id="KW-0012">Acyltransferase</keyword>
<dbReference type="RefSeq" id="WP_185144815.1">
    <property type="nucleotide sequence ID" value="NZ_RBXB01000001.1"/>
</dbReference>
<dbReference type="Pfam" id="PF00583">
    <property type="entry name" value="Acetyltransf_1"/>
    <property type="match status" value="1"/>
</dbReference>
<reference evidence="4 5" key="1">
    <citation type="submission" date="2018-10" db="EMBL/GenBank/DDBJ databases">
        <title>Genomic Encyclopedia of Archaeal and Bacterial Type Strains, Phase II (KMG-II): from individual species to whole genera.</title>
        <authorList>
            <person name="Goeker M."/>
        </authorList>
    </citation>
    <scope>NUCLEOTIDE SEQUENCE [LARGE SCALE GENOMIC DNA]</scope>
    <source>
        <strain evidence="4 5">DSM 14219</strain>
    </source>
</reference>
<evidence type="ECO:0000313" key="5">
    <source>
        <dbReference type="Proteomes" id="UP000272428"/>
    </source>
</evidence>
<dbReference type="PANTHER" id="PTHR43877:SF2">
    <property type="entry name" value="AMINOALKYLPHOSPHONATE N-ACETYLTRANSFERASE-RELATED"/>
    <property type="match status" value="1"/>
</dbReference>
<keyword evidence="1" id="KW-0808">Transferase</keyword>
<dbReference type="InterPro" id="IPR050832">
    <property type="entry name" value="Bact_Acetyltransf"/>
</dbReference>
<evidence type="ECO:0000256" key="1">
    <source>
        <dbReference type="ARBA" id="ARBA00022679"/>
    </source>
</evidence>
<comment type="caution">
    <text evidence="4">The sequence shown here is derived from an EMBL/GenBank/DDBJ whole genome shotgun (WGS) entry which is preliminary data.</text>
</comment>
<organism evidence="4 5">
    <name type="scientific">Chryseobacterium defluvii</name>
    <dbReference type="NCBI Taxonomy" id="160396"/>
    <lineage>
        <taxon>Bacteria</taxon>
        <taxon>Pseudomonadati</taxon>
        <taxon>Bacteroidota</taxon>
        <taxon>Flavobacteriia</taxon>
        <taxon>Flavobacteriales</taxon>
        <taxon>Weeksellaceae</taxon>
        <taxon>Chryseobacterium group</taxon>
        <taxon>Chryseobacterium</taxon>
    </lineage>
</organism>
<accession>A0A495SNG7</accession>
<dbReference type="EMBL" id="RBXB01000001">
    <property type="protein sequence ID" value="RKT00980.1"/>
    <property type="molecule type" value="Genomic_DNA"/>
</dbReference>
<evidence type="ECO:0000313" key="4">
    <source>
        <dbReference type="EMBL" id="RKT00980.1"/>
    </source>
</evidence>
<evidence type="ECO:0000256" key="2">
    <source>
        <dbReference type="ARBA" id="ARBA00023315"/>
    </source>
</evidence>
<sequence>MIIREATKADLTTLLKFEQGIVDAERPFDSTLIEGEIHYYNLDYLIDSPDATLQVAEENNEVVASGYALIKESGKPYYNFKKYAYLGFMFVKPEHRGKGVNQLILDQLLGWTKEKGISEVRLDVYDQNEPAVRAYEKAGFEPLLLTMRLKV</sequence>
<dbReference type="AlphaFoldDB" id="A0A495SNG7"/>
<feature type="domain" description="N-acetyltransferase" evidence="3">
    <location>
        <begin position="1"/>
        <end position="151"/>
    </location>
</feature>
<dbReference type="InterPro" id="IPR016181">
    <property type="entry name" value="Acyl_CoA_acyltransferase"/>
</dbReference>
<keyword evidence="5" id="KW-1185">Reference proteome</keyword>
<keyword evidence="4" id="KW-0687">Ribonucleoprotein</keyword>